<dbReference type="PANTHER" id="PTHR10183:SF433">
    <property type="entry name" value="CALPAIN-A-RELATED"/>
    <property type="match status" value="1"/>
</dbReference>
<keyword evidence="3 6" id="KW-0378">Hydrolase</keyword>
<evidence type="ECO:0000313" key="8">
    <source>
        <dbReference type="Proteomes" id="UP000887565"/>
    </source>
</evidence>
<dbReference type="PRINTS" id="PR00704">
    <property type="entry name" value="CALPAIN"/>
</dbReference>
<evidence type="ECO:0000259" key="7">
    <source>
        <dbReference type="PROSITE" id="PS50203"/>
    </source>
</evidence>
<evidence type="ECO:0000256" key="4">
    <source>
        <dbReference type="ARBA" id="ARBA00022807"/>
    </source>
</evidence>
<reference evidence="9" key="1">
    <citation type="submission" date="2022-11" db="UniProtKB">
        <authorList>
            <consortium name="WormBaseParasite"/>
        </authorList>
    </citation>
    <scope>IDENTIFICATION</scope>
</reference>
<feature type="active site" evidence="5 6">
    <location>
        <position position="49"/>
    </location>
</feature>
<evidence type="ECO:0000256" key="5">
    <source>
        <dbReference type="PIRSR" id="PIRSR622684-1"/>
    </source>
</evidence>
<dbReference type="Gene3D" id="3.90.70.10">
    <property type="entry name" value="Cysteine proteinases"/>
    <property type="match status" value="1"/>
</dbReference>
<evidence type="ECO:0000256" key="2">
    <source>
        <dbReference type="ARBA" id="ARBA00022670"/>
    </source>
</evidence>
<dbReference type="WBParaSite" id="nRc.2.0.1.t23123-RA">
    <property type="protein sequence ID" value="nRc.2.0.1.t23123-RA"/>
    <property type="gene ID" value="nRc.2.0.1.g23123"/>
</dbReference>
<dbReference type="AlphaFoldDB" id="A0A915J9G3"/>
<dbReference type="Pfam" id="PF00648">
    <property type="entry name" value="Peptidase_C2"/>
    <property type="match status" value="1"/>
</dbReference>
<dbReference type="SMART" id="SM00230">
    <property type="entry name" value="CysPc"/>
    <property type="match status" value="1"/>
</dbReference>
<proteinExistence type="inferred from homology"/>
<comment type="similarity">
    <text evidence="1">Belongs to the peptidase C2 family.</text>
</comment>
<dbReference type="InterPro" id="IPR000169">
    <property type="entry name" value="Pept_cys_AS"/>
</dbReference>
<sequence>KTGLSTYFWTGSCLPKVYALKLLEICNKPQLLVGGHSRFDVKQGELGDCWLLAAMANLTMHDRLFNRVVPQDQSFSDDYAGIFHFYIWHYGRWIDVVVDDRLPTRDGRLLYLHSEESDEFWSALLEKAYAKLSGSYEGLKGGSTMEAAQDFTGGVTEYLDIKTRPKRFRRLMFMGFRLGSILACSMMPNPSITEQRLENGLIRGHAYSVTGITVVNYKSKQLALVRVRNPWGDENEWNGAWSDKSPEWKALGRDQKKSLSLQMNYYDFVKHFDKLDMCHLGPENAQETTSVSDSKTDMTTWQAAKHINEWLANKSAGGCRNFA</sequence>
<dbReference type="GO" id="GO:0005737">
    <property type="term" value="C:cytoplasm"/>
    <property type="evidence" value="ECO:0007669"/>
    <property type="project" value="TreeGrafter"/>
</dbReference>
<dbReference type="PROSITE" id="PS00139">
    <property type="entry name" value="THIOL_PROTEASE_CYS"/>
    <property type="match status" value="1"/>
</dbReference>
<dbReference type="PROSITE" id="PS50203">
    <property type="entry name" value="CALPAIN_CAT"/>
    <property type="match status" value="1"/>
</dbReference>
<keyword evidence="4 6" id="KW-0788">Thiol protease</keyword>
<keyword evidence="8" id="KW-1185">Reference proteome</keyword>
<evidence type="ECO:0000256" key="6">
    <source>
        <dbReference type="PROSITE-ProRule" id="PRU00239"/>
    </source>
</evidence>
<dbReference type="OMA" id="SELWATH"/>
<dbReference type="PANTHER" id="PTHR10183">
    <property type="entry name" value="CALPAIN"/>
    <property type="match status" value="1"/>
</dbReference>
<evidence type="ECO:0000256" key="1">
    <source>
        <dbReference type="ARBA" id="ARBA00007623"/>
    </source>
</evidence>
<dbReference type="InterPro" id="IPR022684">
    <property type="entry name" value="Calpain_cysteine_protease"/>
</dbReference>
<feature type="active site" evidence="5 6">
    <location>
        <position position="205"/>
    </location>
</feature>
<dbReference type="Proteomes" id="UP000887565">
    <property type="component" value="Unplaced"/>
</dbReference>
<name>A0A915J9G3_ROMCU</name>
<dbReference type="FunFam" id="3.90.70.10:FF:000114">
    <property type="entry name" value="Calpain a"/>
    <property type="match status" value="1"/>
</dbReference>
<dbReference type="InterPro" id="IPR038765">
    <property type="entry name" value="Papain-like_cys_pep_sf"/>
</dbReference>
<feature type="domain" description="Calpain catalytic" evidence="7">
    <location>
        <begin position="24"/>
        <end position="281"/>
    </location>
</feature>
<keyword evidence="2 6" id="KW-0645">Protease</keyword>
<accession>A0A915J9G3</accession>
<protein>
    <submittedName>
        <fullName evidence="9">Calpain catalytic domain-containing protein</fullName>
    </submittedName>
</protein>
<dbReference type="GO" id="GO:0004198">
    <property type="term" value="F:calcium-dependent cysteine-type endopeptidase activity"/>
    <property type="evidence" value="ECO:0007669"/>
    <property type="project" value="InterPro"/>
</dbReference>
<feature type="active site" evidence="5 6">
    <location>
        <position position="229"/>
    </location>
</feature>
<dbReference type="SUPFAM" id="SSF54001">
    <property type="entry name" value="Cysteine proteinases"/>
    <property type="match status" value="1"/>
</dbReference>
<dbReference type="InterPro" id="IPR001300">
    <property type="entry name" value="Peptidase_C2_calpain_cat"/>
</dbReference>
<evidence type="ECO:0000313" key="9">
    <source>
        <dbReference type="WBParaSite" id="nRc.2.0.1.t23123-RA"/>
    </source>
</evidence>
<organism evidence="8 9">
    <name type="scientific">Romanomermis culicivorax</name>
    <name type="common">Nematode worm</name>
    <dbReference type="NCBI Taxonomy" id="13658"/>
    <lineage>
        <taxon>Eukaryota</taxon>
        <taxon>Metazoa</taxon>
        <taxon>Ecdysozoa</taxon>
        <taxon>Nematoda</taxon>
        <taxon>Enoplea</taxon>
        <taxon>Dorylaimia</taxon>
        <taxon>Mermithida</taxon>
        <taxon>Mermithoidea</taxon>
        <taxon>Mermithidae</taxon>
        <taxon>Romanomermis</taxon>
    </lineage>
</organism>
<dbReference type="GO" id="GO:0006508">
    <property type="term" value="P:proteolysis"/>
    <property type="evidence" value="ECO:0007669"/>
    <property type="project" value="UniProtKB-KW"/>
</dbReference>
<dbReference type="CDD" id="cd00044">
    <property type="entry name" value="CysPc"/>
    <property type="match status" value="1"/>
</dbReference>
<evidence type="ECO:0000256" key="3">
    <source>
        <dbReference type="ARBA" id="ARBA00022801"/>
    </source>
</evidence>